<protein>
    <recommendedName>
        <fullName evidence="2">Leucine Rich repeats (2 copies)</fullName>
    </recommendedName>
</protein>
<gene>
    <name evidence="1" type="ORF">MNBD_NITROSPINAE05-1434</name>
</gene>
<dbReference type="Gene3D" id="3.80.10.10">
    <property type="entry name" value="Ribonuclease Inhibitor"/>
    <property type="match status" value="2"/>
</dbReference>
<organism evidence="1">
    <name type="scientific">hydrothermal vent metagenome</name>
    <dbReference type="NCBI Taxonomy" id="652676"/>
    <lineage>
        <taxon>unclassified sequences</taxon>
        <taxon>metagenomes</taxon>
        <taxon>ecological metagenomes</taxon>
    </lineage>
</organism>
<dbReference type="PANTHER" id="PTHR24113">
    <property type="entry name" value="RAN GTPASE-ACTIVATING PROTEIN 1"/>
    <property type="match status" value="1"/>
</dbReference>
<dbReference type="InterPro" id="IPR032675">
    <property type="entry name" value="LRR_dom_sf"/>
</dbReference>
<accession>A0A3B1D614</accession>
<dbReference type="GO" id="GO:0031267">
    <property type="term" value="F:small GTPase binding"/>
    <property type="evidence" value="ECO:0007669"/>
    <property type="project" value="TreeGrafter"/>
</dbReference>
<sequence length="189" mass="21628">MSRKQFQHFIRLLFVFVFLVVPFAVNAQSIDQKDPLDFEKLFAEGLKRRGKTLDLSGKKIGDEGLKILSQQKWLQKLTKIELRYNDITEEGAKTLALFPTLPKLKVLILRHNFLADNGAVILSQAKNFPNLMEIQLGWNEIRDQGAVAFANTKNFPKLRKLDFRGNFLSGATKSELKKTLAHLKALKLY</sequence>
<dbReference type="GO" id="GO:0005829">
    <property type="term" value="C:cytosol"/>
    <property type="evidence" value="ECO:0007669"/>
    <property type="project" value="TreeGrafter"/>
</dbReference>
<evidence type="ECO:0008006" key="2">
    <source>
        <dbReference type="Google" id="ProtNLM"/>
    </source>
</evidence>
<dbReference type="InterPro" id="IPR027038">
    <property type="entry name" value="RanGap"/>
</dbReference>
<evidence type="ECO:0000313" key="1">
    <source>
        <dbReference type="EMBL" id="VAX32253.1"/>
    </source>
</evidence>
<dbReference type="GO" id="GO:0005096">
    <property type="term" value="F:GTPase activator activity"/>
    <property type="evidence" value="ECO:0007669"/>
    <property type="project" value="InterPro"/>
</dbReference>
<dbReference type="AlphaFoldDB" id="A0A3B1D614"/>
<dbReference type="GO" id="GO:0006913">
    <property type="term" value="P:nucleocytoplasmic transport"/>
    <property type="evidence" value="ECO:0007669"/>
    <property type="project" value="TreeGrafter"/>
</dbReference>
<proteinExistence type="predicted"/>
<dbReference type="GO" id="GO:0048471">
    <property type="term" value="C:perinuclear region of cytoplasm"/>
    <property type="evidence" value="ECO:0007669"/>
    <property type="project" value="TreeGrafter"/>
</dbReference>
<dbReference type="InterPro" id="IPR001611">
    <property type="entry name" value="Leu-rich_rpt"/>
</dbReference>
<dbReference type="PANTHER" id="PTHR24113:SF15">
    <property type="entry name" value="NACHT DOMAIN-CONTAINING PROTEIN"/>
    <property type="match status" value="1"/>
</dbReference>
<dbReference type="EMBL" id="UOGG01000190">
    <property type="protein sequence ID" value="VAX32253.1"/>
    <property type="molecule type" value="Genomic_DNA"/>
</dbReference>
<reference evidence="1" key="1">
    <citation type="submission" date="2018-06" db="EMBL/GenBank/DDBJ databases">
        <authorList>
            <person name="Zhirakovskaya E."/>
        </authorList>
    </citation>
    <scope>NUCLEOTIDE SEQUENCE</scope>
</reference>
<dbReference type="SMART" id="SM00368">
    <property type="entry name" value="LRR_RI"/>
    <property type="match status" value="3"/>
</dbReference>
<dbReference type="Pfam" id="PF13516">
    <property type="entry name" value="LRR_6"/>
    <property type="match status" value="3"/>
</dbReference>
<name>A0A3B1D614_9ZZZZ</name>
<dbReference type="GO" id="GO:0005634">
    <property type="term" value="C:nucleus"/>
    <property type="evidence" value="ECO:0007669"/>
    <property type="project" value="TreeGrafter"/>
</dbReference>
<dbReference type="SUPFAM" id="SSF52047">
    <property type="entry name" value="RNI-like"/>
    <property type="match status" value="1"/>
</dbReference>